<comment type="caution">
    <text evidence="2">The sequence shown here is derived from an EMBL/GenBank/DDBJ whole genome shotgun (WGS) entry which is preliminary data.</text>
</comment>
<evidence type="ECO:0000256" key="1">
    <source>
        <dbReference type="SAM" id="Phobius"/>
    </source>
</evidence>
<protein>
    <recommendedName>
        <fullName evidence="4">DUF3592 domain-containing protein</fullName>
    </recommendedName>
</protein>
<organism evidence="2 3">
    <name type="scientific">Kitasatospora paracochleata</name>
    <dbReference type="NCBI Taxonomy" id="58354"/>
    <lineage>
        <taxon>Bacteria</taxon>
        <taxon>Bacillati</taxon>
        <taxon>Actinomycetota</taxon>
        <taxon>Actinomycetes</taxon>
        <taxon>Kitasatosporales</taxon>
        <taxon>Streptomycetaceae</taxon>
        <taxon>Kitasatospora</taxon>
    </lineage>
</organism>
<sequence length="138" mass="14440">MGGGAAAVVLAAFLGCGGLVACLAGLVGLREIRRLRRVGMSTLALVRRRTRDVKDGSAGPRPLLQFSTAAGQVVEVFSPVPPSRALPLADGQEVRLRYDPLDPRELLVEGGEREWLERVFVGSGAVAVLGAAVLVLLA</sequence>
<dbReference type="EMBL" id="JAMZDX010000002">
    <property type="protein sequence ID" value="MCP2309228.1"/>
    <property type="molecule type" value="Genomic_DNA"/>
</dbReference>
<keyword evidence="1" id="KW-0812">Transmembrane</keyword>
<keyword evidence="3" id="KW-1185">Reference proteome</keyword>
<name>A0ABT1IVR1_9ACTN</name>
<dbReference type="RefSeq" id="WP_253796216.1">
    <property type="nucleotide sequence ID" value="NZ_BAAAUB010000042.1"/>
</dbReference>
<keyword evidence="1" id="KW-1133">Transmembrane helix</keyword>
<evidence type="ECO:0008006" key="4">
    <source>
        <dbReference type="Google" id="ProtNLM"/>
    </source>
</evidence>
<reference evidence="2 3" key="1">
    <citation type="submission" date="2022-06" db="EMBL/GenBank/DDBJ databases">
        <title>Sequencing the genomes of 1000 actinobacteria strains.</title>
        <authorList>
            <person name="Klenk H.-P."/>
        </authorList>
    </citation>
    <scope>NUCLEOTIDE SEQUENCE [LARGE SCALE GENOMIC DNA]</scope>
    <source>
        <strain evidence="2 3">DSM 41656</strain>
    </source>
</reference>
<accession>A0ABT1IVR1</accession>
<keyword evidence="1" id="KW-0472">Membrane</keyword>
<evidence type="ECO:0000313" key="3">
    <source>
        <dbReference type="Proteomes" id="UP001206483"/>
    </source>
</evidence>
<evidence type="ECO:0000313" key="2">
    <source>
        <dbReference type="EMBL" id="MCP2309228.1"/>
    </source>
</evidence>
<feature type="transmembrane region" description="Helical" evidence="1">
    <location>
        <begin position="6"/>
        <end position="29"/>
    </location>
</feature>
<dbReference type="Proteomes" id="UP001206483">
    <property type="component" value="Unassembled WGS sequence"/>
</dbReference>
<feature type="transmembrane region" description="Helical" evidence="1">
    <location>
        <begin position="119"/>
        <end position="137"/>
    </location>
</feature>
<gene>
    <name evidence="2" type="ORF">FHR36_002352</name>
</gene>
<proteinExistence type="predicted"/>